<dbReference type="PIRSF" id="PIRSF006278">
    <property type="entry name" value="ACCD_DCysDesulf"/>
    <property type="match status" value="1"/>
</dbReference>
<evidence type="ECO:0000256" key="3">
    <source>
        <dbReference type="ARBA" id="ARBA00022898"/>
    </source>
</evidence>
<dbReference type="InterPro" id="IPR036052">
    <property type="entry name" value="TrpB-like_PALP_sf"/>
</dbReference>
<dbReference type="PANTHER" id="PTHR43780:SF2">
    <property type="entry name" value="1-AMINOCYCLOPROPANE-1-CARBOXYLATE DEAMINASE-RELATED"/>
    <property type="match status" value="1"/>
</dbReference>
<gene>
    <name evidence="5" type="ORF">NBZ79_05565</name>
</gene>
<dbReference type="Gene3D" id="3.40.50.1100">
    <property type="match status" value="2"/>
</dbReference>
<protein>
    <submittedName>
        <fullName evidence="5">D-cysteine desulfhydrase family protein</fullName>
    </submittedName>
</protein>
<name>A0ABY4W5H9_9PROT</name>
<dbReference type="SUPFAM" id="SSF53686">
    <property type="entry name" value="Tryptophan synthase beta subunit-like PLP-dependent enzymes"/>
    <property type="match status" value="1"/>
</dbReference>
<keyword evidence="3" id="KW-0663">Pyridoxal phosphate</keyword>
<evidence type="ECO:0000313" key="6">
    <source>
        <dbReference type="Proteomes" id="UP001056291"/>
    </source>
</evidence>
<comment type="similarity">
    <text evidence="2">Belongs to the ACC deaminase/D-cysteine desulfhydrase family.</text>
</comment>
<dbReference type="InterPro" id="IPR001926">
    <property type="entry name" value="TrpB-like_PALP"/>
</dbReference>
<dbReference type="PANTHER" id="PTHR43780">
    <property type="entry name" value="1-AMINOCYCLOPROPANE-1-CARBOXYLATE DEAMINASE-RELATED"/>
    <property type="match status" value="1"/>
</dbReference>
<organism evidence="5 6">
    <name type="scientific">Sneathiella marina</name>
    <dbReference type="NCBI Taxonomy" id="2950108"/>
    <lineage>
        <taxon>Bacteria</taxon>
        <taxon>Pseudomonadati</taxon>
        <taxon>Pseudomonadota</taxon>
        <taxon>Alphaproteobacteria</taxon>
        <taxon>Sneathiellales</taxon>
        <taxon>Sneathiellaceae</taxon>
        <taxon>Sneathiella</taxon>
    </lineage>
</organism>
<evidence type="ECO:0000313" key="5">
    <source>
        <dbReference type="EMBL" id="USG62443.1"/>
    </source>
</evidence>
<evidence type="ECO:0000256" key="2">
    <source>
        <dbReference type="ARBA" id="ARBA00008639"/>
    </source>
</evidence>
<dbReference type="Pfam" id="PF00291">
    <property type="entry name" value="PALP"/>
    <property type="match status" value="1"/>
</dbReference>
<dbReference type="Proteomes" id="UP001056291">
    <property type="component" value="Chromosome"/>
</dbReference>
<sequence length="338" mass="35583">MSMSLLADRLAEFPTVGLCTLPTPLKPLKNLSCHLGGPMIWEKREDMTGHGMGGNKLRKLDRVLYQALEQGADTLVSGGVVQSNSQRQVAAAAAILGLECHLVVFHGRVAPPTAQYETSGNAFLNRLYGALLHDRPWSGDRNGPLATLANELRAKGKCPFIVPYGVSDPLGAVGYASAITEIAEQSNRLQFEPTAIIHCSGSGATQAGLSVGAQTALPNCQVVGIDIDAEPERVRADVVTYATGAAELLRLPFDAHLVEVVAGHAGPAYGVPHDATLDALRLSGRLEAMTLDPVYSAKGLAGLIALIKSGRWSKADNLVFLNTGGVPSLFAYVDALGI</sequence>
<dbReference type="RefSeq" id="WP_251936167.1">
    <property type="nucleotide sequence ID" value="NZ_CP098747.1"/>
</dbReference>
<dbReference type="InterPro" id="IPR027278">
    <property type="entry name" value="ACCD_DCysDesulf"/>
</dbReference>
<reference evidence="5" key="1">
    <citation type="submission" date="2022-06" db="EMBL/GenBank/DDBJ databases">
        <title>Sneathiella actinostolidae sp. nov., isolated from a sea anemonein the Western Pacific Ocean.</title>
        <authorList>
            <person name="Wei M.J."/>
        </authorList>
    </citation>
    <scope>NUCLEOTIDE SEQUENCE</scope>
    <source>
        <strain evidence="5">PHK-P5</strain>
    </source>
</reference>
<evidence type="ECO:0000259" key="4">
    <source>
        <dbReference type="Pfam" id="PF00291"/>
    </source>
</evidence>
<feature type="domain" description="Tryptophan synthase beta chain-like PALP" evidence="4">
    <location>
        <begin position="21"/>
        <end position="324"/>
    </location>
</feature>
<evidence type="ECO:0000256" key="1">
    <source>
        <dbReference type="ARBA" id="ARBA00001933"/>
    </source>
</evidence>
<dbReference type="EMBL" id="CP098747">
    <property type="protein sequence ID" value="USG62443.1"/>
    <property type="molecule type" value="Genomic_DNA"/>
</dbReference>
<accession>A0ABY4W5H9</accession>
<proteinExistence type="inferred from homology"/>
<comment type="cofactor">
    <cofactor evidence="1">
        <name>pyridoxal 5'-phosphate</name>
        <dbReference type="ChEBI" id="CHEBI:597326"/>
    </cofactor>
</comment>
<keyword evidence="6" id="KW-1185">Reference proteome</keyword>